<comment type="subcellular location">
    <subcellularLocation>
        <location evidence="1 8">Cell outer membrane</location>
        <topology evidence="1 8">Multi-pass membrane protein</topology>
    </subcellularLocation>
</comment>
<keyword evidence="11" id="KW-0732">Signal</keyword>
<evidence type="ECO:0000256" key="5">
    <source>
        <dbReference type="ARBA" id="ARBA00023077"/>
    </source>
</evidence>
<feature type="compositionally biased region" description="Basic and acidic residues" evidence="10">
    <location>
        <begin position="288"/>
        <end position="303"/>
    </location>
</feature>
<keyword evidence="2 8" id="KW-0813">Transport</keyword>
<evidence type="ECO:0000256" key="2">
    <source>
        <dbReference type="ARBA" id="ARBA00022448"/>
    </source>
</evidence>
<feature type="domain" description="TonB-dependent receptor-like beta-barrel" evidence="12">
    <location>
        <begin position="366"/>
        <end position="685"/>
    </location>
</feature>
<feature type="compositionally biased region" description="Acidic residues" evidence="10">
    <location>
        <begin position="304"/>
        <end position="332"/>
    </location>
</feature>
<dbReference type="Pfam" id="PF07715">
    <property type="entry name" value="Plug"/>
    <property type="match status" value="1"/>
</dbReference>
<comment type="caution">
    <text evidence="14">The sequence shown here is derived from an EMBL/GenBank/DDBJ whole genome shotgun (WGS) entry which is preliminary data.</text>
</comment>
<keyword evidence="6 8" id="KW-0472">Membrane</keyword>
<comment type="similarity">
    <text evidence="8 9">Belongs to the TonB-dependent receptor family.</text>
</comment>
<dbReference type="Pfam" id="PF00593">
    <property type="entry name" value="TonB_dep_Rec_b-barrel"/>
    <property type="match status" value="1"/>
</dbReference>
<keyword evidence="15" id="KW-1185">Reference proteome</keyword>
<keyword evidence="4 8" id="KW-0812">Transmembrane</keyword>
<feature type="signal peptide" evidence="11">
    <location>
        <begin position="1"/>
        <end position="18"/>
    </location>
</feature>
<dbReference type="PROSITE" id="PS52016">
    <property type="entry name" value="TONB_DEPENDENT_REC_3"/>
    <property type="match status" value="1"/>
</dbReference>
<feature type="region of interest" description="Disordered" evidence="10">
    <location>
        <begin position="284"/>
        <end position="332"/>
    </location>
</feature>
<evidence type="ECO:0000313" key="15">
    <source>
        <dbReference type="Proteomes" id="UP001143304"/>
    </source>
</evidence>
<dbReference type="Gene3D" id="2.170.130.10">
    <property type="entry name" value="TonB-dependent receptor, plug domain"/>
    <property type="match status" value="1"/>
</dbReference>
<dbReference type="PANTHER" id="PTHR30069:SF40">
    <property type="entry name" value="TONB-DEPENDENT RECEPTOR NMB0964-RELATED"/>
    <property type="match status" value="1"/>
</dbReference>
<dbReference type="InterPro" id="IPR012910">
    <property type="entry name" value="Plug_dom"/>
</dbReference>
<dbReference type="InterPro" id="IPR037066">
    <property type="entry name" value="Plug_dom_sf"/>
</dbReference>
<evidence type="ECO:0000256" key="7">
    <source>
        <dbReference type="ARBA" id="ARBA00023237"/>
    </source>
</evidence>
<keyword evidence="5 9" id="KW-0798">TonB box</keyword>
<evidence type="ECO:0000256" key="1">
    <source>
        <dbReference type="ARBA" id="ARBA00004571"/>
    </source>
</evidence>
<evidence type="ECO:0000259" key="13">
    <source>
        <dbReference type="Pfam" id="PF07715"/>
    </source>
</evidence>
<evidence type="ECO:0000256" key="9">
    <source>
        <dbReference type="RuleBase" id="RU003357"/>
    </source>
</evidence>
<protein>
    <submittedName>
        <fullName evidence="14">TonB-dependent receptor</fullName>
    </submittedName>
</protein>
<accession>A0ABT3T8A9</accession>
<evidence type="ECO:0000256" key="4">
    <source>
        <dbReference type="ARBA" id="ARBA00022692"/>
    </source>
</evidence>
<feature type="domain" description="TonB-dependent receptor plug" evidence="13">
    <location>
        <begin position="40"/>
        <end position="141"/>
    </location>
</feature>
<gene>
    <name evidence="14" type="ORF">EYC82_12080</name>
</gene>
<dbReference type="Proteomes" id="UP001143304">
    <property type="component" value="Unassembled WGS sequence"/>
</dbReference>
<evidence type="ECO:0000256" key="6">
    <source>
        <dbReference type="ARBA" id="ARBA00023136"/>
    </source>
</evidence>
<dbReference type="EMBL" id="SHNO01000001">
    <property type="protein sequence ID" value="MCX2978095.1"/>
    <property type="molecule type" value="Genomic_DNA"/>
</dbReference>
<keyword evidence="14" id="KW-0675">Receptor</keyword>
<sequence length="732" mass="80935">MKRLLCLAVAAASIPVSAEDRTLEHVLVSVPIHRQESNSVLPVTVITSEELQRSVATTIGETLENRAGLANSSFGPGVGRPVIRGQQGPRAITLQNNTSSADVSSFSPDHAVTVEPLLAKSIEVLRGPSTLLYGGGAIGGIVNVIDNRIPRERIEGIEGAAEYRYDYAPDLNSGVGVLEAGFGNLAFHLSGTSRSTSDLRIPGRAIDEAALAEQEEMMGHDEEHEGEDHEGEEHGEEEINNSKGKIANTDTDTDVITAGFSFHFDEKGSYAGFAVNNLNNKYGIPPGAHEHGHEEEHGEHEGEEHEGEDHEEEEHEGEEHEGEDHEGEEEEEEIVRIDMDQTRYDAMVHLYEPMDSIEVVRGFLTYTDYEHKELEGSEVGTRFKRDTWETRLEVVHNALLGTEGVVGLQAKSDTFEAVGEEGFIPKTDSTELGLFLIEDFHRNEWTYEAGLRGEYVERDPSTNAASNEDFTNWSASLSALWQFDDNWQTGVSLARSARAPSTEELFSNVDAMDPEELVTHAATGIIEVGDPDLDNETSLNADLALQWHSANSWAELSVFYNQFNDYIFLRNSGEEVDETAVYDYLQEDAKFYGVEFESSFHLTDLGPGALALDLRGDAIRGDFKDNGDVPRLPPVRVGARLSWTGDAFGTWVSVLNAGDQDRPGDFETDTDGYTRLDLGADYRFSFAQERELLVFIKWKNITDEEIRLSTSFLRNYAPEAGQSVAAGIRFSF</sequence>
<dbReference type="PANTHER" id="PTHR30069">
    <property type="entry name" value="TONB-DEPENDENT OUTER MEMBRANE RECEPTOR"/>
    <property type="match status" value="1"/>
</dbReference>
<dbReference type="InterPro" id="IPR000531">
    <property type="entry name" value="Beta-barrel_TonB"/>
</dbReference>
<keyword evidence="3 8" id="KW-1134">Transmembrane beta strand</keyword>
<evidence type="ECO:0000259" key="12">
    <source>
        <dbReference type="Pfam" id="PF00593"/>
    </source>
</evidence>
<proteinExistence type="inferred from homology"/>
<evidence type="ECO:0000256" key="8">
    <source>
        <dbReference type="PROSITE-ProRule" id="PRU01360"/>
    </source>
</evidence>
<feature type="compositionally biased region" description="Acidic residues" evidence="10">
    <location>
        <begin position="228"/>
        <end position="239"/>
    </location>
</feature>
<evidence type="ECO:0000256" key="11">
    <source>
        <dbReference type="SAM" id="SignalP"/>
    </source>
</evidence>
<feature type="compositionally biased region" description="Basic and acidic residues" evidence="10">
    <location>
        <begin position="217"/>
        <end position="227"/>
    </location>
</feature>
<evidence type="ECO:0000256" key="3">
    <source>
        <dbReference type="ARBA" id="ARBA00022452"/>
    </source>
</evidence>
<dbReference type="SUPFAM" id="SSF56935">
    <property type="entry name" value="Porins"/>
    <property type="match status" value="1"/>
</dbReference>
<evidence type="ECO:0000256" key="10">
    <source>
        <dbReference type="SAM" id="MobiDB-lite"/>
    </source>
</evidence>
<dbReference type="InterPro" id="IPR039426">
    <property type="entry name" value="TonB-dep_rcpt-like"/>
</dbReference>
<organism evidence="14 15">
    <name type="scientific">Candidatus Marimicrobium litorale</name>
    <dbReference type="NCBI Taxonomy" id="2518991"/>
    <lineage>
        <taxon>Bacteria</taxon>
        <taxon>Pseudomonadati</taxon>
        <taxon>Pseudomonadota</taxon>
        <taxon>Gammaproteobacteria</taxon>
        <taxon>Cellvibrionales</taxon>
        <taxon>Halieaceae</taxon>
        <taxon>Marimicrobium</taxon>
    </lineage>
</organism>
<evidence type="ECO:0000313" key="14">
    <source>
        <dbReference type="EMBL" id="MCX2978095.1"/>
    </source>
</evidence>
<dbReference type="InterPro" id="IPR036942">
    <property type="entry name" value="Beta-barrel_TonB_sf"/>
</dbReference>
<dbReference type="RefSeq" id="WP_279249797.1">
    <property type="nucleotide sequence ID" value="NZ_SHNO01000001.1"/>
</dbReference>
<dbReference type="Gene3D" id="2.40.170.20">
    <property type="entry name" value="TonB-dependent receptor, beta-barrel domain"/>
    <property type="match status" value="1"/>
</dbReference>
<keyword evidence="7 8" id="KW-0998">Cell outer membrane</keyword>
<name>A0ABT3T8A9_9GAMM</name>
<feature type="chain" id="PRO_5047215748" evidence="11">
    <location>
        <begin position="19"/>
        <end position="732"/>
    </location>
</feature>
<reference evidence="14" key="1">
    <citation type="submission" date="2019-02" db="EMBL/GenBank/DDBJ databases">
        <authorList>
            <person name="Li S.-H."/>
        </authorList>
    </citation>
    <scope>NUCLEOTIDE SEQUENCE</scope>
    <source>
        <strain evidence="14">IMCC11814</strain>
    </source>
</reference>
<feature type="region of interest" description="Disordered" evidence="10">
    <location>
        <begin position="216"/>
        <end position="249"/>
    </location>
</feature>